<organism evidence="6 7">
    <name type="scientific">Floccifex porci</name>
    <dbReference type="NCBI Taxonomy" id="2606629"/>
    <lineage>
        <taxon>Bacteria</taxon>
        <taxon>Bacillati</taxon>
        <taxon>Bacillota</taxon>
        <taxon>Erysipelotrichia</taxon>
        <taxon>Erysipelotrichales</taxon>
        <taxon>Erysipelotrichaceae</taxon>
        <taxon>Floccifex</taxon>
    </lineage>
</organism>
<dbReference type="EC" id="3.1.3.48" evidence="2"/>
<evidence type="ECO:0000256" key="3">
    <source>
        <dbReference type="ARBA" id="ARBA00022801"/>
    </source>
</evidence>
<keyword evidence="3" id="KW-0378">Hydrolase</keyword>
<evidence type="ECO:0000313" key="6">
    <source>
        <dbReference type="EMBL" id="MSS02179.1"/>
    </source>
</evidence>
<dbReference type="EMBL" id="VUMM01000022">
    <property type="protein sequence ID" value="MSS02179.1"/>
    <property type="molecule type" value="Genomic_DNA"/>
</dbReference>
<dbReference type="AlphaFoldDB" id="A0A7X2T426"/>
<evidence type="ECO:0000313" key="7">
    <source>
        <dbReference type="Proteomes" id="UP000470082"/>
    </source>
</evidence>
<dbReference type="SUPFAM" id="SSF89550">
    <property type="entry name" value="PHP domain-like"/>
    <property type="match status" value="1"/>
</dbReference>
<dbReference type="InterPro" id="IPR016195">
    <property type="entry name" value="Pol/histidinol_Pase-like"/>
</dbReference>
<protein>
    <recommendedName>
        <fullName evidence="2">protein-tyrosine-phosphatase</fullName>
        <ecNumber evidence="2">3.1.3.48</ecNumber>
    </recommendedName>
</protein>
<gene>
    <name evidence="6" type="ORF">FYJ50_08780</name>
</gene>
<dbReference type="Proteomes" id="UP000470082">
    <property type="component" value="Unassembled WGS sequence"/>
</dbReference>
<dbReference type="PANTHER" id="PTHR39181">
    <property type="entry name" value="TYROSINE-PROTEIN PHOSPHATASE YWQE"/>
    <property type="match status" value="1"/>
</dbReference>
<evidence type="ECO:0000256" key="2">
    <source>
        <dbReference type="ARBA" id="ARBA00013064"/>
    </source>
</evidence>
<evidence type="ECO:0000256" key="4">
    <source>
        <dbReference type="ARBA" id="ARBA00022912"/>
    </source>
</evidence>
<comment type="catalytic activity">
    <reaction evidence="5">
        <text>O-phospho-L-tyrosyl-[protein] + H2O = L-tyrosyl-[protein] + phosphate</text>
        <dbReference type="Rhea" id="RHEA:10684"/>
        <dbReference type="Rhea" id="RHEA-COMP:10136"/>
        <dbReference type="Rhea" id="RHEA-COMP:20101"/>
        <dbReference type="ChEBI" id="CHEBI:15377"/>
        <dbReference type="ChEBI" id="CHEBI:43474"/>
        <dbReference type="ChEBI" id="CHEBI:46858"/>
        <dbReference type="ChEBI" id="CHEBI:61978"/>
        <dbReference type="EC" id="3.1.3.48"/>
    </reaction>
</comment>
<dbReference type="PANTHER" id="PTHR39181:SF1">
    <property type="entry name" value="TYROSINE-PROTEIN PHOSPHATASE YWQE"/>
    <property type="match status" value="1"/>
</dbReference>
<keyword evidence="7" id="KW-1185">Reference proteome</keyword>
<evidence type="ECO:0000256" key="1">
    <source>
        <dbReference type="ARBA" id="ARBA00005750"/>
    </source>
</evidence>
<keyword evidence="4" id="KW-0904">Protein phosphatase</keyword>
<reference evidence="6 7" key="1">
    <citation type="submission" date="2019-08" db="EMBL/GenBank/DDBJ databases">
        <title>In-depth cultivation of the pig gut microbiome towards novel bacterial diversity and tailored functional studies.</title>
        <authorList>
            <person name="Wylensek D."/>
            <person name="Hitch T.C.A."/>
            <person name="Clavel T."/>
        </authorList>
    </citation>
    <scope>NUCLEOTIDE SEQUENCE [LARGE SCALE GENOMIC DNA]</scope>
    <source>
        <strain evidence="6 7">LKV-178-WT-2G</strain>
    </source>
</reference>
<dbReference type="InterPro" id="IPR016667">
    <property type="entry name" value="Caps_polysacc_synth_CpsB/CapC"/>
</dbReference>
<name>A0A7X2T426_9FIRM</name>
<sequence>MIDIHSHIVWGLDDGMPDESGMRSAFQMAKEDGIKIICSTPHFIGNQLNKDKFKEVRNRQREARKISNEYGIQLAFGCELFLNADVYQLLEENVFESLNQSRYILCEFDVRKDIHKIEDFNEYLYEIEVKGYVPCIAHVERYFQDGLDLEIIEDWKEKGYVFQVNRSSLLGIHGSTIEKNAWELLKKGYAHVIASDCHRASGRRVSVLSDVYEKVEKKMGKENAELLMVENPYAILSNRDIKEMKPKKGFFRRKS</sequence>
<proteinExistence type="inferred from homology"/>
<dbReference type="RefSeq" id="WP_154461148.1">
    <property type="nucleotide sequence ID" value="NZ_VUMM01000022.1"/>
</dbReference>
<evidence type="ECO:0000256" key="5">
    <source>
        <dbReference type="ARBA" id="ARBA00051722"/>
    </source>
</evidence>
<accession>A0A7X2T426</accession>
<dbReference type="GO" id="GO:0004725">
    <property type="term" value="F:protein tyrosine phosphatase activity"/>
    <property type="evidence" value="ECO:0007669"/>
    <property type="project" value="UniProtKB-EC"/>
</dbReference>
<dbReference type="Gene3D" id="3.20.20.140">
    <property type="entry name" value="Metal-dependent hydrolases"/>
    <property type="match status" value="1"/>
</dbReference>
<comment type="similarity">
    <text evidence="1">Belongs to the metallo-dependent hydrolases superfamily. CpsB/CapC family.</text>
</comment>
<dbReference type="GO" id="GO:0030145">
    <property type="term" value="F:manganese ion binding"/>
    <property type="evidence" value="ECO:0007669"/>
    <property type="project" value="InterPro"/>
</dbReference>
<comment type="caution">
    <text evidence="6">The sequence shown here is derived from an EMBL/GenBank/DDBJ whole genome shotgun (WGS) entry which is preliminary data.</text>
</comment>
<dbReference type="PIRSF" id="PIRSF016557">
    <property type="entry name" value="Caps_synth_CpsB"/>
    <property type="match status" value="1"/>
</dbReference>
<dbReference type="Pfam" id="PF19567">
    <property type="entry name" value="CpsB_CapC"/>
    <property type="match status" value="1"/>
</dbReference>